<keyword evidence="4" id="KW-1185">Reference proteome</keyword>
<name>A0A972K217_9BACL</name>
<dbReference type="PANTHER" id="PTHR12049:SF7">
    <property type="entry name" value="PROTEIN ARGININE METHYLTRANSFERASE NDUFAF7, MITOCHONDRIAL"/>
    <property type="match status" value="1"/>
</dbReference>
<keyword evidence="1 3" id="KW-0489">Methyltransferase</keyword>
<proteinExistence type="predicted"/>
<dbReference type="PANTHER" id="PTHR12049">
    <property type="entry name" value="PROTEIN ARGININE METHYLTRANSFERASE NDUFAF7, MITOCHONDRIAL"/>
    <property type="match status" value="1"/>
</dbReference>
<evidence type="ECO:0000313" key="3">
    <source>
        <dbReference type="EMBL" id="NOU95425.1"/>
    </source>
</evidence>
<comment type="caution">
    <text evidence="3">The sequence shown here is derived from an EMBL/GenBank/DDBJ whole genome shotgun (WGS) entry which is preliminary data.</text>
</comment>
<dbReference type="GO" id="GO:0035243">
    <property type="term" value="F:protein-arginine omega-N symmetric methyltransferase activity"/>
    <property type="evidence" value="ECO:0007669"/>
    <property type="project" value="TreeGrafter"/>
</dbReference>
<keyword evidence="2" id="KW-0808">Transferase</keyword>
<dbReference type="InterPro" id="IPR003788">
    <property type="entry name" value="NDUFAF7"/>
</dbReference>
<dbReference type="EMBL" id="WHOD01000070">
    <property type="protein sequence ID" value="NOU95425.1"/>
    <property type="molecule type" value="Genomic_DNA"/>
</dbReference>
<organism evidence="3 4">
    <name type="scientific">Paenibacillus foliorum</name>
    <dbReference type="NCBI Taxonomy" id="2654974"/>
    <lineage>
        <taxon>Bacteria</taxon>
        <taxon>Bacillati</taxon>
        <taxon>Bacillota</taxon>
        <taxon>Bacilli</taxon>
        <taxon>Bacillales</taxon>
        <taxon>Paenibacillaceae</taxon>
        <taxon>Paenibacillus</taxon>
    </lineage>
</organism>
<dbReference type="AlphaFoldDB" id="A0A972K217"/>
<evidence type="ECO:0000256" key="2">
    <source>
        <dbReference type="ARBA" id="ARBA00022679"/>
    </source>
</evidence>
<accession>A0A972K217</accession>
<reference evidence="3" key="1">
    <citation type="submission" date="2019-10" db="EMBL/GenBank/DDBJ databases">
        <title>Description of Paenibacillus glebae sp. nov.</title>
        <authorList>
            <person name="Carlier A."/>
            <person name="Qi S."/>
        </authorList>
    </citation>
    <scope>NUCLEOTIDE SEQUENCE</scope>
    <source>
        <strain evidence="3">LMG 31456</strain>
    </source>
</reference>
<dbReference type="InterPro" id="IPR029063">
    <property type="entry name" value="SAM-dependent_MTases_sf"/>
</dbReference>
<evidence type="ECO:0000256" key="1">
    <source>
        <dbReference type="ARBA" id="ARBA00022603"/>
    </source>
</evidence>
<sequence length="344" mass="38931">MELCLYHPEHGYYMNNKDKIGRNGDFYTSSAIGGLFGEVLANYVASQAEELGTEQELTLVEWGGGTGQLAQQLLDELKVSAMTVYKRMAYISVEASPHHRAVQADRLAEHAERVQWMNEQEWLIAAPRDNVIVFSNELLDAFPVHRVQIVKGQLYEIYVEWDDREGGFRDKLFLLAAGPVLDYINSQGVEMQDGQLLEVNLEATAWIHRIGHSIGRGQLVTIDYGDRSEELYAPYRMNGTLMTYRKHVAEDNPYTHPGEQDITSHVNFSCLIKEGAAVGLKQEQFITQKQFLVENGLLQKLQDTASPDPFSAAARRNRAVRQLLLSDQMSELFKVLIQKKGELP</sequence>
<evidence type="ECO:0000313" key="4">
    <source>
        <dbReference type="Proteomes" id="UP000641588"/>
    </source>
</evidence>
<dbReference type="Proteomes" id="UP000641588">
    <property type="component" value="Unassembled WGS sequence"/>
</dbReference>
<dbReference type="GO" id="GO:0032259">
    <property type="term" value="P:methylation"/>
    <property type="evidence" value="ECO:0007669"/>
    <property type="project" value="UniProtKB-KW"/>
</dbReference>
<dbReference type="InterPro" id="IPR038375">
    <property type="entry name" value="NDUFAF7_sf"/>
</dbReference>
<dbReference type="SUPFAM" id="SSF53335">
    <property type="entry name" value="S-adenosyl-L-methionine-dependent methyltransferases"/>
    <property type="match status" value="1"/>
</dbReference>
<gene>
    <name evidence="3" type="ORF">GC093_19660</name>
</gene>
<protein>
    <submittedName>
        <fullName evidence="3">SAM-dependent methyltransferase</fullName>
    </submittedName>
</protein>
<dbReference type="Pfam" id="PF02636">
    <property type="entry name" value="Methyltransf_28"/>
    <property type="match status" value="1"/>
</dbReference>
<dbReference type="Gene3D" id="3.40.50.12710">
    <property type="match status" value="1"/>
</dbReference>